<dbReference type="InterPro" id="IPR050297">
    <property type="entry name" value="LipidA_mod_glycosyltrf_83"/>
</dbReference>
<keyword evidence="7 8" id="KW-0472">Membrane</keyword>
<evidence type="ECO:0000256" key="5">
    <source>
        <dbReference type="ARBA" id="ARBA00022692"/>
    </source>
</evidence>
<evidence type="ECO:0000256" key="2">
    <source>
        <dbReference type="ARBA" id="ARBA00022475"/>
    </source>
</evidence>
<dbReference type="EC" id="2.4.-.-" evidence="10"/>
<evidence type="ECO:0000313" key="11">
    <source>
        <dbReference type="Proteomes" id="UP001652264"/>
    </source>
</evidence>
<keyword evidence="11" id="KW-1185">Reference proteome</keyword>
<evidence type="ECO:0000256" key="8">
    <source>
        <dbReference type="SAM" id="Phobius"/>
    </source>
</evidence>
<proteinExistence type="predicted"/>
<reference evidence="10 11" key="1">
    <citation type="submission" date="2022-08" db="EMBL/GenBank/DDBJ databases">
        <title>Taxonomy of Curtobacterium flaccumfaciens.</title>
        <authorList>
            <person name="Osdaghi E."/>
            <person name="Taghavi S.M."/>
            <person name="Hamidizade M."/>
            <person name="Abachi H."/>
            <person name="Fazliarab A."/>
            <person name="Baeyen S."/>
            <person name="Portier P."/>
            <person name="Van Vaerenbergh J."/>
            <person name="Jacques M.-A."/>
        </authorList>
    </citation>
    <scope>NUCLEOTIDE SEQUENCE [LARGE SCALE GENOMIC DNA]</scope>
    <source>
        <strain evidence="10 11">LMG8786T</strain>
    </source>
</reference>
<keyword evidence="4 10" id="KW-0808">Transferase</keyword>
<dbReference type="GO" id="GO:0016757">
    <property type="term" value="F:glycosyltransferase activity"/>
    <property type="evidence" value="ECO:0007669"/>
    <property type="project" value="UniProtKB-KW"/>
</dbReference>
<feature type="transmembrane region" description="Helical" evidence="8">
    <location>
        <begin position="338"/>
        <end position="357"/>
    </location>
</feature>
<evidence type="ECO:0000256" key="6">
    <source>
        <dbReference type="ARBA" id="ARBA00022989"/>
    </source>
</evidence>
<accession>A0ABT2HG28</accession>
<dbReference type="EMBL" id="JANVAD010000003">
    <property type="protein sequence ID" value="MCS6522222.1"/>
    <property type="molecule type" value="Genomic_DNA"/>
</dbReference>
<feature type="transmembrane region" description="Helical" evidence="8">
    <location>
        <begin position="101"/>
        <end position="120"/>
    </location>
</feature>
<feature type="transmembrane region" description="Helical" evidence="8">
    <location>
        <begin position="364"/>
        <end position="385"/>
    </location>
</feature>
<evidence type="ECO:0000256" key="4">
    <source>
        <dbReference type="ARBA" id="ARBA00022679"/>
    </source>
</evidence>
<dbReference type="InterPro" id="IPR038731">
    <property type="entry name" value="RgtA/B/C-like"/>
</dbReference>
<sequence>MIATATAPAPMRPRRRPSRWLPLATAPWTRWSVFAVVALWAVYQDLWRLGEGNVQTDEPAYQQPGWGYLHGDFSENRQHPPTAKYLMGLSQLVFGEGVTSARIAVAVLGLLTGLVLFVWLRRDVGWWTGLLAAALWWLPPHGILDDPSRIDRLALLDGPMVAFGVVAMWCGWRWATGGRWWWVLVAGLAAGLSVTSKEIGVLLVPAFLLLPVLFRRWWALLWGGALFLAGFAATVVVPYLPFGVVSTITEMIAFQRQHAVDGHLVEVAGIITRHSPWWANLWYMWQGTGTVVCTVLGVGVLAALVLRPSRLVLWVALAAVPFVVFFLAVSDVALGEYYIAWVPMVVVLAAIGIGRLGTLRGPTWWRVAGLVVALALVSAAGFSSVRLSIATWTMHPTGIGRLPEVLAQTPREDAFVLAQRQSPSSVAAFVGHDQTRDPAAGPFDLVVIGQDPRYGLDPALPAFAAAHPDLVRVVHLDDVEVLVPDGRLQLTPGGWQVVPR</sequence>
<evidence type="ECO:0000313" key="10">
    <source>
        <dbReference type="EMBL" id="MCS6522222.1"/>
    </source>
</evidence>
<comment type="subcellular location">
    <subcellularLocation>
        <location evidence="1">Cell membrane</location>
        <topology evidence="1">Multi-pass membrane protein</topology>
    </subcellularLocation>
</comment>
<organism evidence="10 11">
    <name type="scientific">Curtobacterium citreum</name>
    <dbReference type="NCBI Taxonomy" id="2036"/>
    <lineage>
        <taxon>Bacteria</taxon>
        <taxon>Bacillati</taxon>
        <taxon>Actinomycetota</taxon>
        <taxon>Actinomycetes</taxon>
        <taxon>Micrococcales</taxon>
        <taxon>Microbacteriaceae</taxon>
        <taxon>Curtobacterium</taxon>
    </lineage>
</organism>
<comment type="caution">
    <text evidence="10">The sequence shown here is derived from an EMBL/GenBank/DDBJ whole genome shotgun (WGS) entry which is preliminary data.</text>
</comment>
<feature type="transmembrane region" description="Helical" evidence="8">
    <location>
        <begin position="153"/>
        <end position="174"/>
    </location>
</feature>
<feature type="transmembrane region" description="Helical" evidence="8">
    <location>
        <begin position="180"/>
        <end position="210"/>
    </location>
</feature>
<dbReference type="Pfam" id="PF13231">
    <property type="entry name" value="PMT_2"/>
    <property type="match status" value="1"/>
</dbReference>
<keyword evidence="5 8" id="KW-0812">Transmembrane</keyword>
<feature type="transmembrane region" description="Helical" evidence="8">
    <location>
        <begin position="311"/>
        <end position="332"/>
    </location>
</feature>
<feature type="domain" description="Glycosyltransferase RgtA/B/C/D-like" evidence="9">
    <location>
        <begin position="78"/>
        <end position="236"/>
    </location>
</feature>
<keyword evidence="3 10" id="KW-0328">Glycosyltransferase</keyword>
<evidence type="ECO:0000256" key="3">
    <source>
        <dbReference type="ARBA" id="ARBA00022676"/>
    </source>
</evidence>
<feature type="transmembrane region" description="Helical" evidence="8">
    <location>
        <begin position="20"/>
        <end position="43"/>
    </location>
</feature>
<name>A0ABT2HG28_9MICO</name>
<protein>
    <submittedName>
        <fullName evidence="10">Glycosyltransferase family 39 protein</fullName>
        <ecNumber evidence="10">2.4.-.-</ecNumber>
    </submittedName>
</protein>
<evidence type="ECO:0000256" key="7">
    <source>
        <dbReference type="ARBA" id="ARBA00023136"/>
    </source>
</evidence>
<feature type="transmembrane region" description="Helical" evidence="8">
    <location>
        <begin position="283"/>
        <end position="304"/>
    </location>
</feature>
<evidence type="ECO:0000259" key="9">
    <source>
        <dbReference type="Pfam" id="PF13231"/>
    </source>
</evidence>
<dbReference type="PANTHER" id="PTHR33908:SF3">
    <property type="entry name" value="UNDECAPRENYL PHOSPHATE-ALPHA-4-AMINO-4-DEOXY-L-ARABINOSE ARABINOSYL TRANSFERASE"/>
    <property type="match status" value="1"/>
</dbReference>
<evidence type="ECO:0000256" key="1">
    <source>
        <dbReference type="ARBA" id="ARBA00004651"/>
    </source>
</evidence>
<dbReference type="GeneID" id="95325402"/>
<dbReference type="RefSeq" id="WP_141862984.1">
    <property type="nucleotide sequence ID" value="NZ_BMNV01000006.1"/>
</dbReference>
<feature type="transmembrane region" description="Helical" evidence="8">
    <location>
        <begin position="217"/>
        <end position="240"/>
    </location>
</feature>
<keyword evidence="6 8" id="KW-1133">Transmembrane helix</keyword>
<gene>
    <name evidence="10" type="ORF">NYQ28_06550</name>
</gene>
<keyword evidence="2" id="KW-1003">Cell membrane</keyword>
<dbReference type="Proteomes" id="UP001652264">
    <property type="component" value="Unassembled WGS sequence"/>
</dbReference>
<dbReference type="PANTHER" id="PTHR33908">
    <property type="entry name" value="MANNOSYLTRANSFERASE YKCB-RELATED"/>
    <property type="match status" value="1"/>
</dbReference>